<name>A0A8T2KS04_ASTMX</name>
<reference evidence="2 3" key="1">
    <citation type="submission" date="2021-07" db="EMBL/GenBank/DDBJ databases">
        <authorList>
            <person name="Imarazene B."/>
            <person name="Zahm M."/>
            <person name="Klopp C."/>
            <person name="Cabau C."/>
            <person name="Beille S."/>
            <person name="Jouanno E."/>
            <person name="Castinel A."/>
            <person name="Lluch J."/>
            <person name="Gil L."/>
            <person name="Kuchtly C."/>
            <person name="Lopez Roques C."/>
            <person name="Donnadieu C."/>
            <person name="Parrinello H."/>
            <person name="Journot L."/>
            <person name="Du K."/>
            <person name="Schartl M."/>
            <person name="Retaux S."/>
            <person name="Guiguen Y."/>
        </authorList>
    </citation>
    <scope>NUCLEOTIDE SEQUENCE [LARGE SCALE GENOMIC DNA]</scope>
    <source>
        <strain evidence="2">Pach_M1</strain>
        <tissue evidence="2">Testis</tissue>
    </source>
</reference>
<feature type="region of interest" description="Disordered" evidence="1">
    <location>
        <begin position="1"/>
        <end position="31"/>
    </location>
</feature>
<feature type="compositionally biased region" description="Basic and acidic residues" evidence="1">
    <location>
        <begin position="7"/>
        <end position="23"/>
    </location>
</feature>
<dbReference type="EMBL" id="JAICCE010000022">
    <property type="protein sequence ID" value="KAG9261427.1"/>
    <property type="molecule type" value="Genomic_DNA"/>
</dbReference>
<dbReference type="AlphaFoldDB" id="A0A8T2KS04"/>
<protein>
    <submittedName>
        <fullName evidence="2">Uncharacterized protein</fullName>
    </submittedName>
</protein>
<evidence type="ECO:0000256" key="1">
    <source>
        <dbReference type="SAM" id="MobiDB-lite"/>
    </source>
</evidence>
<sequence>MRNMIHHLNEARKKKTAETRQKNDGGLPVSVNHLGQATANERLCGPTCEELTKIGSIKPERLSWGRQRHALQDQFLSE</sequence>
<evidence type="ECO:0000313" key="2">
    <source>
        <dbReference type="EMBL" id="KAG9261427.1"/>
    </source>
</evidence>
<organism evidence="2 3">
    <name type="scientific">Astyanax mexicanus</name>
    <name type="common">Blind cave fish</name>
    <name type="synonym">Astyanax fasciatus mexicanus</name>
    <dbReference type="NCBI Taxonomy" id="7994"/>
    <lineage>
        <taxon>Eukaryota</taxon>
        <taxon>Metazoa</taxon>
        <taxon>Chordata</taxon>
        <taxon>Craniata</taxon>
        <taxon>Vertebrata</taxon>
        <taxon>Euteleostomi</taxon>
        <taxon>Actinopterygii</taxon>
        <taxon>Neopterygii</taxon>
        <taxon>Teleostei</taxon>
        <taxon>Ostariophysi</taxon>
        <taxon>Characiformes</taxon>
        <taxon>Characoidei</taxon>
        <taxon>Acestrorhamphidae</taxon>
        <taxon>Acestrorhamphinae</taxon>
        <taxon>Astyanax</taxon>
    </lineage>
</organism>
<proteinExistence type="predicted"/>
<gene>
    <name evidence="2" type="ORF">AMEX_G24959</name>
</gene>
<comment type="caution">
    <text evidence="2">The sequence shown here is derived from an EMBL/GenBank/DDBJ whole genome shotgun (WGS) entry which is preliminary data.</text>
</comment>
<dbReference type="Proteomes" id="UP000752171">
    <property type="component" value="Unassembled WGS sequence"/>
</dbReference>
<evidence type="ECO:0000313" key="3">
    <source>
        <dbReference type="Proteomes" id="UP000752171"/>
    </source>
</evidence>
<accession>A0A8T2KS04</accession>